<evidence type="ECO:0000256" key="3">
    <source>
        <dbReference type="ARBA" id="ARBA00023163"/>
    </source>
</evidence>
<sequence>MSKNPVLNTYNFVSTWNRKRPLDSSQYKLIIRQQPKQARLCSNKERDRRPVDPPPIIQLKIEGYSEEAHPYYFMCANLVHPAQENNEHYNMSPRVLTGTVVSSLHKLKDIDNQDGGFFVFGDISVRVEGRYRLRFSLFEIIGDEVVHILSNLSDVFNVYSPKTFPGMSESTFLSRSFSDQGVKIRIRKEHRIQMKRPPTRLTESGEDQDLLEEENAKKKRRPTFPSVDVPGGVFRGQAMSSPTSIQHPLKPAIEYPHQQRTQDGSTMRSPYLPRHLSDYPSTYNNYDDHSYGSVRDDNKASLVDHSTSYSRDPDSPHPVYTGELFSEPQHYSNSIYSPISSPKPPRSASFPTASRSVDTSNQYILPRRHPLASSASLDVPRTNSSQYSLPSRSTTAMTTGSSTSSTLPHYGRNDSLSSNSSLSSTSTPYYPSHPNYSISPKSRSIHSYTRRRSSTTNGLLTPPQNSNDGTIHYQPIAPHPPHPIAPHPPHPVAPHSPHPIAPHPIAPLDNHNKNNISSSANNIATPSYTAQFTDSPRMSQHSLPVSPSMNSHRHIPTPTRTFSVPLPRRRPSPPPSNSNVTLPPISSLFSLQHPMKRSLSNDHTYTPSDNHPLHHYPQHHNTEHQPLSLHQSHDDRRSLAHHSQTSGQLPPHDSGIASGGEDPGRSWNRY</sequence>
<feature type="compositionally biased region" description="Basic and acidic residues" evidence="5">
    <location>
        <begin position="286"/>
        <end position="299"/>
    </location>
</feature>
<reference evidence="7" key="1">
    <citation type="submission" date="2021-06" db="EMBL/GenBank/DDBJ databases">
        <authorList>
            <person name="Kallberg Y."/>
            <person name="Tangrot J."/>
            <person name="Rosling A."/>
        </authorList>
    </citation>
    <scope>NUCLEOTIDE SEQUENCE</scope>
    <source>
        <strain evidence="7">BR232B</strain>
    </source>
</reference>
<evidence type="ECO:0000313" key="7">
    <source>
        <dbReference type="EMBL" id="CAG8552209.1"/>
    </source>
</evidence>
<feature type="compositionally biased region" description="Low complexity" evidence="5">
    <location>
        <begin position="513"/>
        <end position="524"/>
    </location>
</feature>
<feature type="region of interest" description="Disordered" evidence="5">
    <location>
        <begin position="598"/>
        <end position="670"/>
    </location>
</feature>
<accession>A0A9N9B4I3</accession>
<name>A0A9N9B4I3_9GLOM</name>
<comment type="caution">
    <text evidence="7">The sequence shown here is derived from an EMBL/GenBank/DDBJ whole genome shotgun (WGS) entry which is preliminary data.</text>
</comment>
<gene>
    <name evidence="7" type="ORF">PBRASI_LOCUS5150</name>
</gene>
<feature type="compositionally biased region" description="Pro residues" evidence="5">
    <location>
        <begin position="477"/>
        <end position="505"/>
    </location>
</feature>
<keyword evidence="3" id="KW-0804">Transcription</keyword>
<dbReference type="PROSITE" id="PS51821">
    <property type="entry name" value="VELVET"/>
    <property type="match status" value="1"/>
</dbReference>
<feature type="compositionally biased region" description="Low complexity" evidence="5">
    <location>
        <begin position="415"/>
        <end position="437"/>
    </location>
</feature>
<dbReference type="OrthoDB" id="5599552at2759"/>
<comment type="subcellular location">
    <subcellularLocation>
        <location evidence="1">Nucleus</location>
    </subcellularLocation>
</comment>
<dbReference type="PANTHER" id="PTHR33572:SF18">
    <property type="entry name" value="SPORE DEVELOPMENT REGULATOR VOSA"/>
    <property type="match status" value="1"/>
</dbReference>
<evidence type="ECO:0000259" key="6">
    <source>
        <dbReference type="PROSITE" id="PS51821"/>
    </source>
</evidence>
<proteinExistence type="predicted"/>
<feature type="region of interest" description="Disordered" evidence="5">
    <location>
        <begin position="213"/>
        <end position="585"/>
    </location>
</feature>
<dbReference type="Gene3D" id="2.60.40.3960">
    <property type="entry name" value="Velvet domain"/>
    <property type="match status" value="1"/>
</dbReference>
<feature type="compositionally biased region" description="Low complexity" evidence="5">
    <location>
        <begin position="391"/>
        <end position="406"/>
    </location>
</feature>
<dbReference type="InterPro" id="IPR038491">
    <property type="entry name" value="Velvet_dom_sf"/>
</dbReference>
<evidence type="ECO:0000256" key="4">
    <source>
        <dbReference type="ARBA" id="ARBA00023242"/>
    </source>
</evidence>
<feature type="compositionally biased region" description="Polar residues" evidence="5">
    <location>
        <begin position="350"/>
        <end position="363"/>
    </location>
</feature>
<evidence type="ECO:0000256" key="2">
    <source>
        <dbReference type="ARBA" id="ARBA00023015"/>
    </source>
</evidence>
<dbReference type="Proteomes" id="UP000789739">
    <property type="component" value="Unassembled WGS sequence"/>
</dbReference>
<dbReference type="AlphaFoldDB" id="A0A9N9B4I3"/>
<dbReference type="PANTHER" id="PTHR33572">
    <property type="entry name" value="SPORE DEVELOPMENT REGULATOR VOSA"/>
    <property type="match status" value="1"/>
</dbReference>
<dbReference type="Pfam" id="PF11754">
    <property type="entry name" value="Velvet"/>
    <property type="match status" value="2"/>
</dbReference>
<feature type="domain" description="Velvet" evidence="6">
    <location>
        <begin position="22"/>
        <end position="187"/>
    </location>
</feature>
<organism evidence="7 8">
    <name type="scientific">Paraglomus brasilianum</name>
    <dbReference type="NCBI Taxonomy" id="144538"/>
    <lineage>
        <taxon>Eukaryota</taxon>
        <taxon>Fungi</taxon>
        <taxon>Fungi incertae sedis</taxon>
        <taxon>Mucoromycota</taxon>
        <taxon>Glomeromycotina</taxon>
        <taxon>Glomeromycetes</taxon>
        <taxon>Paraglomerales</taxon>
        <taxon>Paraglomeraceae</taxon>
        <taxon>Paraglomus</taxon>
    </lineage>
</organism>
<dbReference type="InterPro" id="IPR037525">
    <property type="entry name" value="Velvet_dom"/>
</dbReference>
<dbReference type="GO" id="GO:0005634">
    <property type="term" value="C:nucleus"/>
    <property type="evidence" value="ECO:0007669"/>
    <property type="project" value="UniProtKB-SubCell"/>
</dbReference>
<feature type="compositionally biased region" description="Polar residues" evidence="5">
    <location>
        <begin position="525"/>
        <end position="550"/>
    </location>
</feature>
<feature type="compositionally biased region" description="Polar residues" evidence="5">
    <location>
        <begin position="454"/>
        <end position="469"/>
    </location>
</feature>
<keyword evidence="4" id="KW-0539">Nucleus</keyword>
<evidence type="ECO:0000256" key="1">
    <source>
        <dbReference type="ARBA" id="ARBA00004123"/>
    </source>
</evidence>
<feature type="compositionally biased region" description="Polar residues" evidence="5">
    <location>
        <begin position="258"/>
        <end position="268"/>
    </location>
</feature>
<keyword evidence="2" id="KW-0805">Transcription regulation</keyword>
<evidence type="ECO:0000313" key="8">
    <source>
        <dbReference type="Proteomes" id="UP000789739"/>
    </source>
</evidence>
<dbReference type="InterPro" id="IPR021740">
    <property type="entry name" value="Velvet"/>
</dbReference>
<feature type="compositionally biased region" description="Polar residues" evidence="5">
    <location>
        <begin position="438"/>
        <end position="447"/>
    </location>
</feature>
<protein>
    <submittedName>
        <fullName evidence="7">2818_t:CDS:1</fullName>
    </submittedName>
</protein>
<feature type="compositionally biased region" description="Polar residues" evidence="5">
    <location>
        <begin position="373"/>
        <end position="390"/>
    </location>
</feature>
<evidence type="ECO:0000256" key="5">
    <source>
        <dbReference type="SAM" id="MobiDB-lite"/>
    </source>
</evidence>
<keyword evidence="8" id="KW-1185">Reference proteome</keyword>
<dbReference type="EMBL" id="CAJVPI010000580">
    <property type="protein sequence ID" value="CAG8552209.1"/>
    <property type="molecule type" value="Genomic_DNA"/>
</dbReference>